<keyword evidence="6" id="KW-0067">ATP-binding</keyword>
<dbReference type="InterPro" id="IPR008271">
    <property type="entry name" value="Ser/Thr_kinase_AS"/>
</dbReference>
<evidence type="ECO:0000256" key="2">
    <source>
        <dbReference type="ARBA" id="ARBA00022527"/>
    </source>
</evidence>
<dbReference type="PANTHER" id="PTHR22967:SF57">
    <property type="entry name" value="AUXILIN, ISOFORM A-RELATED"/>
    <property type="match status" value="1"/>
</dbReference>
<keyword evidence="5" id="KW-0418">Kinase</keyword>
<feature type="compositionally biased region" description="Basic and acidic residues" evidence="9">
    <location>
        <begin position="946"/>
        <end position="958"/>
    </location>
</feature>
<comment type="catalytic activity">
    <reaction evidence="7">
        <text>L-threonyl-[protein] + ATP = O-phospho-L-threonyl-[protein] + ADP + H(+)</text>
        <dbReference type="Rhea" id="RHEA:46608"/>
        <dbReference type="Rhea" id="RHEA-COMP:11060"/>
        <dbReference type="Rhea" id="RHEA-COMP:11605"/>
        <dbReference type="ChEBI" id="CHEBI:15378"/>
        <dbReference type="ChEBI" id="CHEBI:30013"/>
        <dbReference type="ChEBI" id="CHEBI:30616"/>
        <dbReference type="ChEBI" id="CHEBI:61977"/>
        <dbReference type="ChEBI" id="CHEBI:456216"/>
        <dbReference type="EC" id="2.7.11.1"/>
    </reaction>
</comment>
<evidence type="ECO:0000259" key="10">
    <source>
        <dbReference type="PROSITE" id="PS50011"/>
    </source>
</evidence>
<dbReference type="Gene3D" id="1.10.510.10">
    <property type="entry name" value="Transferase(Phosphotransferase) domain 1"/>
    <property type="match status" value="1"/>
</dbReference>
<feature type="region of interest" description="Disordered" evidence="9">
    <location>
        <begin position="595"/>
        <end position="1019"/>
    </location>
</feature>
<dbReference type="Pfam" id="PF00069">
    <property type="entry name" value="Pkinase"/>
    <property type="match status" value="1"/>
</dbReference>
<evidence type="ECO:0000256" key="3">
    <source>
        <dbReference type="ARBA" id="ARBA00022679"/>
    </source>
</evidence>
<dbReference type="GO" id="GO:0035612">
    <property type="term" value="F:AP-2 adaptor complex binding"/>
    <property type="evidence" value="ECO:0000318"/>
    <property type="project" value="GO_Central"/>
</dbReference>
<feature type="compositionally biased region" description="Basic and acidic residues" evidence="9">
    <location>
        <begin position="634"/>
        <end position="652"/>
    </location>
</feature>
<comment type="catalytic activity">
    <reaction evidence="8">
        <text>L-seryl-[protein] + ATP = O-phospho-L-seryl-[protein] + ADP + H(+)</text>
        <dbReference type="Rhea" id="RHEA:17989"/>
        <dbReference type="Rhea" id="RHEA-COMP:9863"/>
        <dbReference type="Rhea" id="RHEA-COMP:11604"/>
        <dbReference type="ChEBI" id="CHEBI:15378"/>
        <dbReference type="ChEBI" id="CHEBI:29999"/>
        <dbReference type="ChEBI" id="CHEBI:30616"/>
        <dbReference type="ChEBI" id="CHEBI:83421"/>
        <dbReference type="ChEBI" id="CHEBI:456216"/>
        <dbReference type="EC" id="2.7.11.1"/>
    </reaction>
</comment>
<feature type="compositionally biased region" description="Basic and acidic residues" evidence="9">
    <location>
        <begin position="21"/>
        <end position="37"/>
    </location>
</feature>
<keyword evidence="12" id="KW-1185">Reference proteome</keyword>
<feature type="compositionally biased region" description="Polar residues" evidence="9">
    <location>
        <begin position="359"/>
        <end position="368"/>
    </location>
</feature>
<keyword evidence="4" id="KW-0547">Nucleotide-binding</keyword>
<keyword evidence="3" id="KW-0808">Transferase</keyword>
<dbReference type="PRINTS" id="PR01217">
    <property type="entry name" value="PRICHEXTENSN"/>
</dbReference>
<protein>
    <recommendedName>
        <fullName evidence="1">non-specific serine/threonine protein kinase</fullName>
        <ecNumber evidence="1">2.7.11.1</ecNumber>
    </recommendedName>
</protein>
<feature type="compositionally biased region" description="Low complexity" evidence="9">
    <location>
        <begin position="868"/>
        <end position="879"/>
    </location>
</feature>
<dbReference type="PROSITE" id="PS50011">
    <property type="entry name" value="PROTEIN_KINASE_DOM"/>
    <property type="match status" value="1"/>
</dbReference>
<evidence type="ECO:0000256" key="1">
    <source>
        <dbReference type="ARBA" id="ARBA00012513"/>
    </source>
</evidence>
<dbReference type="Proteomes" id="UP000005239">
    <property type="component" value="Unassembled WGS sequence"/>
</dbReference>
<dbReference type="GO" id="GO:0045747">
    <property type="term" value="P:positive regulation of Notch signaling pathway"/>
    <property type="evidence" value="ECO:0000318"/>
    <property type="project" value="GO_Central"/>
</dbReference>
<dbReference type="SUPFAM" id="SSF56112">
    <property type="entry name" value="Protein kinase-like (PK-like)"/>
    <property type="match status" value="1"/>
</dbReference>
<feature type="compositionally biased region" description="Low complexity" evidence="9">
    <location>
        <begin position="8"/>
        <end position="20"/>
    </location>
</feature>
<keyword evidence="2" id="KW-0723">Serine/threonine-protein kinase</keyword>
<dbReference type="EC" id="2.7.11.1" evidence="1"/>
<feature type="compositionally biased region" description="Basic residues" evidence="9">
    <location>
        <begin position="959"/>
        <end position="968"/>
    </location>
</feature>
<gene>
    <name evidence="11" type="primary">WBGene00103856</name>
</gene>
<reference evidence="11" key="2">
    <citation type="submission" date="2022-06" db="UniProtKB">
        <authorList>
            <consortium name="EnsemblMetazoa"/>
        </authorList>
    </citation>
    <scope>IDENTIFICATION</scope>
    <source>
        <strain evidence="11">PS312</strain>
    </source>
</reference>
<name>A0A8R1YG10_PRIPA</name>
<proteinExistence type="predicted"/>
<dbReference type="InterPro" id="IPR000719">
    <property type="entry name" value="Prot_kinase_dom"/>
</dbReference>
<evidence type="ECO:0000256" key="7">
    <source>
        <dbReference type="ARBA" id="ARBA00047899"/>
    </source>
</evidence>
<dbReference type="GO" id="GO:2000369">
    <property type="term" value="P:regulation of clathrin-dependent endocytosis"/>
    <property type="evidence" value="ECO:0000318"/>
    <property type="project" value="GO_Central"/>
</dbReference>
<organism evidence="11 12">
    <name type="scientific">Pristionchus pacificus</name>
    <name type="common">Parasitic nematode worm</name>
    <dbReference type="NCBI Taxonomy" id="54126"/>
    <lineage>
        <taxon>Eukaryota</taxon>
        <taxon>Metazoa</taxon>
        <taxon>Ecdysozoa</taxon>
        <taxon>Nematoda</taxon>
        <taxon>Chromadorea</taxon>
        <taxon>Rhabditida</taxon>
        <taxon>Rhabditina</taxon>
        <taxon>Diplogasteromorpha</taxon>
        <taxon>Diplogasteroidea</taxon>
        <taxon>Neodiplogasteridae</taxon>
        <taxon>Pristionchus</taxon>
    </lineage>
</organism>
<dbReference type="GO" id="GO:0005524">
    <property type="term" value="F:ATP binding"/>
    <property type="evidence" value="ECO:0007669"/>
    <property type="project" value="UniProtKB-KW"/>
</dbReference>
<feature type="compositionally biased region" description="Pro residues" evidence="9">
    <location>
        <begin position="735"/>
        <end position="749"/>
    </location>
</feature>
<dbReference type="PANTHER" id="PTHR22967">
    <property type="entry name" value="SERINE/THREONINE PROTEIN KINASE"/>
    <property type="match status" value="1"/>
</dbReference>
<dbReference type="InterPro" id="IPR011009">
    <property type="entry name" value="Kinase-like_dom_sf"/>
</dbReference>
<evidence type="ECO:0000313" key="12">
    <source>
        <dbReference type="Proteomes" id="UP000005239"/>
    </source>
</evidence>
<evidence type="ECO:0000256" key="4">
    <source>
        <dbReference type="ARBA" id="ARBA00022741"/>
    </source>
</evidence>
<dbReference type="PROSITE" id="PS00108">
    <property type="entry name" value="PROTEIN_KINASE_ST"/>
    <property type="match status" value="1"/>
</dbReference>
<feature type="compositionally biased region" description="Low complexity" evidence="9">
    <location>
        <begin position="833"/>
        <end position="844"/>
    </location>
</feature>
<evidence type="ECO:0000256" key="5">
    <source>
        <dbReference type="ARBA" id="ARBA00022777"/>
    </source>
</evidence>
<dbReference type="AlphaFoldDB" id="A0A8R1YG10"/>
<evidence type="ECO:0000256" key="9">
    <source>
        <dbReference type="SAM" id="MobiDB-lite"/>
    </source>
</evidence>
<feature type="compositionally biased region" description="Low complexity" evidence="9">
    <location>
        <begin position="990"/>
        <end position="1005"/>
    </location>
</feature>
<evidence type="ECO:0000256" key="6">
    <source>
        <dbReference type="ARBA" id="ARBA00022840"/>
    </source>
</evidence>
<evidence type="ECO:0000256" key="8">
    <source>
        <dbReference type="ARBA" id="ARBA00048679"/>
    </source>
</evidence>
<accession>A0A8R1YG10</accession>
<feature type="compositionally biased region" description="Acidic residues" evidence="9">
    <location>
        <begin position="597"/>
        <end position="609"/>
    </location>
</feature>
<dbReference type="GO" id="GO:0005737">
    <property type="term" value="C:cytoplasm"/>
    <property type="evidence" value="ECO:0000318"/>
    <property type="project" value="GO_Central"/>
</dbReference>
<feature type="compositionally biased region" description="Acidic residues" evidence="9">
    <location>
        <begin position="683"/>
        <end position="697"/>
    </location>
</feature>
<feature type="region of interest" description="Disordered" evidence="9">
    <location>
        <begin position="1"/>
        <end position="38"/>
    </location>
</feature>
<feature type="compositionally biased region" description="Low complexity" evidence="9">
    <location>
        <begin position="717"/>
        <end position="734"/>
    </location>
</feature>
<sequence length="1019" mass="111527">MPLGLFGSSSSSKPQIIPSEKSGEKTKHKSEKRDSCDNGRGTILRLEKHVVTIEKKLAEGGFAIVYLVSDQKNRQFALKRQFVNDDTQQVDSCKRECLILSSLRGHKNIVQYVDHLIMKNKNGIYDCMLLTAYYKSSILQWMNARLSENRYFSSAEILSIFTDMCEAVARLHHATTPLIHRDLKVENILVDDRNRGAPPLFILCDFGSATTRVLSTESHSITQVEQEIERYTTLSYRSPEMIDLYSRKLIGTPSDIWAMGVMLFKLSYFALPFGESPLAIQSAAFSLPAQPMIQPSIKAIIKVLLSADPSHRPNIYQTSSLAFEAVSKLCPVQNIHKVAPVSLSSVLSYLEGGVHPLGTNGSNHSTPPVRQAEMKSTKLDTPPSPSRVPSSSSLVNTLDDPSRSLPIFSSTSVNPRLRPKPSGIVPRVPLIGSATSSPQLPRAHPEVLPSSTLIPTVDEKRVPLPPSESEVRESTVVVHQTTVDVVETSTVDVKEEKTATRHMRNLSDGGTLSKSAFRPYSETAPKTTVINIGLDEVEGSGKGTWNAFQDAPIDERVPGRGWVDNDDDEVDWSDPFRSAPFDPVPLMKERERQLMAPEEEQVVESESDVDEQRALNRRSFSYEHIDGVGDDASTDSRGRTDGDTTEDTGKENEEGDDGMSTEGETTDGGGTMDDVSGNRPLLDDDGLEEDEEEEEYETVTSSSCLPPSATPVPPPFSTQTSFPPTISFPSSTTVLPPPVPSLQPLPPPSTVSTRDPSTATFVVPTAPSARVPTNPFNPFLVSPLEEPRQIQQPPPAALYQPKPVLPMGMDPPPTSIISLNDAFHQAQRVVDPSISSTTSSYLSSRAPATLPRQVTSLSATPRPPPPSSSTVSPSPLPSSHEPTPDRGPLRSVMTTNRRTSSPGSPERVTFTLQSEHRQCHSSMQYEKMGSTSDSVDTDDSVAGMCGHHEKGKKEEKMKKKEGKKKRRDTHPGHPLRQGMEKIKPPKKHSSSSSKSAGQKASSNASFVNVSFQSEDVDRF</sequence>
<reference evidence="12" key="1">
    <citation type="journal article" date="2008" name="Nat. Genet.">
        <title>The Pristionchus pacificus genome provides a unique perspective on nematode lifestyle and parasitism.</title>
        <authorList>
            <person name="Dieterich C."/>
            <person name="Clifton S.W."/>
            <person name="Schuster L.N."/>
            <person name="Chinwalla A."/>
            <person name="Delehaunty K."/>
            <person name="Dinkelacker I."/>
            <person name="Fulton L."/>
            <person name="Fulton R."/>
            <person name="Godfrey J."/>
            <person name="Minx P."/>
            <person name="Mitreva M."/>
            <person name="Roeseler W."/>
            <person name="Tian H."/>
            <person name="Witte H."/>
            <person name="Yang S.P."/>
            <person name="Wilson R.K."/>
            <person name="Sommer R.J."/>
        </authorList>
    </citation>
    <scope>NUCLEOTIDE SEQUENCE [LARGE SCALE GENOMIC DNA]</scope>
    <source>
        <strain evidence="12">PS312</strain>
    </source>
</reference>
<feature type="region of interest" description="Disordered" evidence="9">
    <location>
        <begin position="357"/>
        <end position="401"/>
    </location>
</feature>
<evidence type="ECO:0000313" key="11">
    <source>
        <dbReference type="EnsemblMetazoa" id="PPA14302.1"/>
    </source>
</evidence>
<feature type="domain" description="Protein kinase" evidence="10">
    <location>
        <begin position="51"/>
        <end position="324"/>
    </location>
</feature>
<dbReference type="EnsemblMetazoa" id="PPA14302.1">
    <property type="protein sequence ID" value="PPA14302.1"/>
    <property type="gene ID" value="WBGene00103856"/>
</dbReference>
<dbReference type="GO" id="GO:0004674">
    <property type="term" value="F:protein serine/threonine kinase activity"/>
    <property type="evidence" value="ECO:0000318"/>
    <property type="project" value="GO_Central"/>
</dbReference>
<dbReference type="SMART" id="SM00220">
    <property type="entry name" value="S_TKc"/>
    <property type="match status" value="1"/>
</dbReference>
<feature type="compositionally biased region" description="Polar residues" evidence="9">
    <location>
        <begin position="892"/>
        <end position="903"/>
    </location>
</feature>
<feature type="compositionally biased region" description="Basic and acidic residues" evidence="9">
    <location>
        <begin position="610"/>
        <end position="627"/>
    </location>
</feature>